<accession>A0A1F8FIL2</accession>
<dbReference type="InterPro" id="IPR026287">
    <property type="entry name" value="SoFic-like"/>
</dbReference>
<dbReference type="Proteomes" id="UP000178197">
    <property type="component" value="Unassembled WGS sequence"/>
</dbReference>
<feature type="binding site" evidence="1">
    <location>
        <position position="75"/>
    </location>
    <ligand>
        <name>ATP</name>
        <dbReference type="ChEBI" id="CHEBI:30616"/>
    </ligand>
</feature>
<feature type="domain" description="Fido" evidence="4">
    <location>
        <begin position="121"/>
        <end position="271"/>
    </location>
</feature>
<dbReference type="InterPro" id="IPR036597">
    <property type="entry name" value="Fido-like_dom_sf"/>
</dbReference>
<reference evidence="5 6" key="1">
    <citation type="journal article" date="2016" name="Nat. Commun.">
        <title>Thousands of microbial genomes shed light on interconnected biogeochemical processes in an aquifer system.</title>
        <authorList>
            <person name="Anantharaman K."/>
            <person name="Brown C.T."/>
            <person name="Hug L.A."/>
            <person name="Sharon I."/>
            <person name="Castelle C.J."/>
            <person name="Probst A.J."/>
            <person name="Thomas B.C."/>
            <person name="Singh A."/>
            <person name="Wilkins M.J."/>
            <person name="Karaoz U."/>
            <person name="Brodie E.L."/>
            <person name="Williams K.H."/>
            <person name="Hubbard S.S."/>
            <person name="Banfield J.F."/>
        </authorList>
    </citation>
    <scope>NUCLEOTIDE SEQUENCE [LARGE SCALE GENOMIC DNA]</scope>
</reference>
<sequence length="373" mass="43044">MYKAGTYKQQYKYKSFSPSLINGPFAWSDQKIDILLEEANRLLGELDTYSLLVPDVDFFIRMHVVKEATTSSRIEGTKTGMDEALLPKEEIDPERRDDWSEVQNYIEAMNFSIAQLDKLPLSIRLLKEAHKILLTGVRGKYKQPGEIRTSQNWIGGATLQDAVFIPPHHDEVPELLSDLEKFWHNKELDVPHLIKVALSHYQFETIHPFLDGNGRIGRLLITLYLVSNNILKKPTLYISDFFDRNKGEYYDALTVSRGSNDIEHWIKFFLVGVAETSKKSIETFKKIAILREKVEKEIATLGKRSKVAQELLNHLYSQPIMNAKDIEQKLKITQPSANSLANQFEQLGIFKEITGFKRNRLFVFSEYLALFEK</sequence>
<feature type="binding site" evidence="1">
    <location>
        <begin position="212"/>
        <end position="218"/>
    </location>
    <ligand>
        <name>ATP</name>
        <dbReference type="ChEBI" id="CHEBI:30616"/>
    </ligand>
</feature>
<dbReference type="GO" id="GO:0005524">
    <property type="term" value="F:ATP binding"/>
    <property type="evidence" value="ECO:0007669"/>
    <property type="project" value="UniProtKB-KW"/>
</dbReference>
<feature type="active site" evidence="2">
    <location>
        <position position="207"/>
    </location>
</feature>
<feature type="binding site" evidence="3">
    <location>
        <begin position="211"/>
        <end position="218"/>
    </location>
    <ligand>
        <name>ATP</name>
        <dbReference type="ChEBI" id="CHEBI:30616"/>
    </ligand>
</feature>
<evidence type="ECO:0000259" key="4">
    <source>
        <dbReference type="PROSITE" id="PS51459"/>
    </source>
</evidence>
<dbReference type="EMBL" id="MGJT01000020">
    <property type="protein sequence ID" value="OGN12239.1"/>
    <property type="molecule type" value="Genomic_DNA"/>
</dbReference>
<evidence type="ECO:0000313" key="5">
    <source>
        <dbReference type="EMBL" id="OGN12239.1"/>
    </source>
</evidence>
<dbReference type="PANTHER" id="PTHR13504:SF38">
    <property type="entry name" value="FIDO DOMAIN-CONTAINING PROTEIN"/>
    <property type="match status" value="1"/>
</dbReference>
<dbReference type="Pfam" id="PF02661">
    <property type="entry name" value="Fic"/>
    <property type="match status" value="1"/>
</dbReference>
<dbReference type="SUPFAM" id="SSF140931">
    <property type="entry name" value="Fic-like"/>
    <property type="match status" value="1"/>
</dbReference>
<feature type="binding site" evidence="1">
    <location>
        <position position="207"/>
    </location>
    <ligand>
        <name>ATP</name>
        <dbReference type="ChEBI" id="CHEBI:30616"/>
    </ligand>
</feature>
<dbReference type="PROSITE" id="PS51459">
    <property type="entry name" value="FIDO"/>
    <property type="match status" value="1"/>
</dbReference>
<feature type="binding site" evidence="1">
    <location>
        <position position="249"/>
    </location>
    <ligand>
        <name>ATP</name>
        <dbReference type="ChEBI" id="CHEBI:30616"/>
    </ligand>
</feature>
<dbReference type="InterPro" id="IPR003812">
    <property type="entry name" value="Fido"/>
</dbReference>
<dbReference type="InterPro" id="IPR040198">
    <property type="entry name" value="Fido_containing"/>
</dbReference>
<evidence type="ECO:0000313" key="6">
    <source>
        <dbReference type="Proteomes" id="UP000178197"/>
    </source>
</evidence>
<comment type="caution">
    <text evidence="5">The sequence shown here is derived from an EMBL/GenBank/DDBJ whole genome shotgun (WGS) entry which is preliminary data.</text>
</comment>
<dbReference type="PANTHER" id="PTHR13504">
    <property type="entry name" value="FIDO DOMAIN-CONTAINING PROTEIN DDB_G0283145"/>
    <property type="match status" value="1"/>
</dbReference>
<keyword evidence="1" id="KW-0067">ATP-binding</keyword>
<proteinExistence type="predicted"/>
<dbReference type="InterPro" id="IPR025758">
    <property type="entry name" value="Fic/DOC_N"/>
</dbReference>
<name>A0A1F8FIL2_9BACT</name>
<gene>
    <name evidence="5" type="ORF">A3C71_03040</name>
</gene>
<dbReference type="AlphaFoldDB" id="A0A1F8FIL2"/>
<evidence type="ECO:0000256" key="1">
    <source>
        <dbReference type="PIRSR" id="PIRSR038925-1"/>
    </source>
</evidence>
<dbReference type="Pfam" id="PF13784">
    <property type="entry name" value="Fic_N"/>
    <property type="match status" value="1"/>
</dbReference>
<organism evidence="5 6">
    <name type="scientific">Candidatus Yanofskybacteria bacterium RIFCSPHIGHO2_02_FULL_43_15c</name>
    <dbReference type="NCBI Taxonomy" id="1802679"/>
    <lineage>
        <taxon>Bacteria</taxon>
        <taxon>Candidatus Yanofskyibacteriota</taxon>
    </lineage>
</organism>
<protein>
    <submittedName>
        <fullName evidence="5">Cell filamentation protein Fic</fullName>
    </submittedName>
</protein>
<evidence type="ECO:0000256" key="3">
    <source>
        <dbReference type="PIRSR" id="PIRSR640198-2"/>
    </source>
</evidence>
<keyword evidence="1" id="KW-0547">Nucleotide-binding</keyword>
<dbReference type="PIRSF" id="PIRSF038925">
    <property type="entry name" value="AMP-prot_trans"/>
    <property type="match status" value="1"/>
</dbReference>
<evidence type="ECO:0000256" key="2">
    <source>
        <dbReference type="PIRSR" id="PIRSR640198-1"/>
    </source>
</evidence>
<dbReference type="Gene3D" id="1.10.3290.10">
    <property type="entry name" value="Fido-like domain"/>
    <property type="match status" value="1"/>
</dbReference>
<feature type="binding site" evidence="3">
    <location>
        <begin position="249"/>
        <end position="250"/>
    </location>
    <ligand>
        <name>ATP</name>
        <dbReference type="ChEBI" id="CHEBI:30616"/>
    </ligand>
</feature>